<dbReference type="GO" id="GO:0046491">
    <property type="term" value="P:L-methylmalonyl-CoA metabolic process"/>
    <property type="evidence" value="ECO:0007669"/>
    <property type="project" value="TreeGrafter"/>
</dbReference>
<dbReference type="PANTHER" id="PTHR43048:SF3">
    <property type="entry name" value="METHYLMALONYL-COA EPIMERASE, MITOCHONDRIAL"/>
    <property type="match status" value="1"/>
</dbReference>
<gene>
    <name evidence="3" type="ORF">EKG35_20175</name>
</gene>
<dbReference type="SUPFAM" id="SSF54593">
    <property type="entry name" value="Glyoxalase/Bleomycin resistance protein/Dihydroxybiphenyl dioxygenase"/>
    <property type="match status" value="1"/>
</dbReference>
<dbReference type="InterPro" id="IPR029068">
    <property type="entry name" value="Glyas_Bleomycin-R_OHBP_Dase"/>
</dbReference>
<dbReference type="Pfam" id="PF00903">
    <property type="entry name" value="Glyoxalase"/>
    <property type="match status" value="1"/>
</dbReference>
<dbReference type="Proteomes" id="UP000276349">
    <property type="component" value="Unassembled WGS sequence"/>
</dbReference>
<comment type="caution">
    <text evidence="3">The sequence shown here is derived from an EMBL/GenBank/DDBJ whole genome shotgun (WGS) entry which is preliminary data.</text>
</comment>
<keyword evidence="1" id="KW-0479">Metal-binding</keyword>
<dbReference type="Gene3D" id="3.10.180.10">
    <property type="entry name" value="2,3-Dihydroxybiphenyl 1,2-Dioxygenase, domain 1"/>
    <property type="match status" value="1"/>
</dbReference>
<organism evidence="3 4">
    <name type="scientific">Lysinibacillus telephonicus</name>
    <dbReference type="NCBI Taxonomy" id="1714840"/>
    <lineage>
        <taxon>Bacteria</taxon>
        <taxon>Bacillati</taxon>
        <taxon>Bacillota</taxon>
        <taxon>Bacilli</taxon>
        <taxon>Bacillales</taxon>
        <taxon>Bacillaceae</taxon>
        <taxon>Lysinibacillus</taxon>
    </lineage>
</organism>
<dbReference type="PANTHER" id="PTHR43048">
    <property type="entry name" value="METHYLMALONYL-COA EPIMERASE"/>
    <property type="match status" value="1"/>
</dbReference>
<dbReference type="InterPro" id="IPR037523">
    <property type="entry name" value="VOC_core"/>
</dbReference>
<protein>
    <submittedName>
        <fullName evidence="3">VOC family protein</fullName>
    </submittedName>
</protein>
<dbReference type="OrthoDB" id="9814858at2"/>
<evidence type="ECO:0000313" key="4">
    <source>
        <dbReference type="Proteomes" id="UP000276349"/>
    </source>
</evidence>
<dbReference type="InterPro" id="IPR051785">
    <property type="entry name" value="MMCE/EMCE_epimerase"/>
</dbReference>
<name>A0A3S0HT80_9BACI</name>
<dbReference type="RefSeq" id="WP_126296352.1">
    <property type="nucleotide sequence ID" value="NZ_CP155468.1"/>
</dbReference>
<proteinExistence type="predicted"/>
<dbReference type="AlphaFoldDB" id="A0A3S0HT80"/>
<evidence type="ECO:0000256" key="1">
    <source>
        <dbReference type="ARBA" id="ARBA00022723"/>
    </source>
</evidence>
<dbReference type="EMBL" id="RXNR01000121">
    <property type="protein sequence ID" value="RTQ86377.1"/>
    <property type="molecule type" value="Genomic_DNA"/>
</dbReference>
<sequence>MVIKKIEHTAIIVKNLEESIEFYEKFLNFKVRTTVNTDKRKLGFLYVQNQPNVEIELIEELTDIKNPATNGVVDHLAFAVDNLEKTIEELESKGIEFPEPPRISAASGDKTIFFNGLNGELLQLIER</sequence>
<dbReference type="PROSITE" id="PS51819">
    <property type="entry name" value="VOC"/>
    <property type="match status" value="1"/>
</dbReference>
<accession>A0A3S0HT80</accession>
<keyword evidence="4" id="KW-1185">Reference proteome</keyword>
<dbReference type="GO" id="GO:0004493">
    <property type="term" value="F:methylmalonyl-CoA epimerase activity"/>
    <property type="evidence" value="ECO:0007669"/>
    <property type="project" value="TreeGrafter"/>
</dbReference>
<reference evidence="3 4" key="1">
    <citation type="submission" date="2018-12" db="EMBL/GenBank/DDBJ databases">
        <authorList>
            <person name="Yu L."/>
        </authorList>
    </citation>
    <scope>NUCLEOTIDE SEQUENCE [LARGE SCALE GENOMIC DNA]</scope>
    <source>
        <strain evidence="3 4">S5H2222</strain>
    </source>
</reference>
<feature type="domain" description="VOC" evidence="2">
    <location>
        <begin position="5"/>
        <end position="127"/>
    </location>
</feature>
<evidence type="ECO:0000259" key="2">
    <source>
        <dbReference type="PROSITE" id="PS51819"/>
    </source>
</evidence>
<evidence type="ECO:0000313" key="3">
    <source>
        <dbReference type="EMBL" id="RTQ86377.1"/>
    </source>
</evidence>
<dbReference type="InterPro" id="IPR004360">
    <property type="entry name" value="Glyas_Fos-R_dOase_dom"/>
</dbReference>
<dbReference type="GO" id="GO:0046872">
    <property type="term" value="F:metal ion binding"/>
    <property type="evidence" value="ECO:0007669"/>
    <property type="project" value="UniProtKB-KW"/>
</dbReference>